<sequence length="54" mass="6353">MNMSVHNLMAFHSQYTRPQPAASPQKNTNNDQERTFHEILKEKMARSAMNMNFK</sequence>
<gene>
    <name evidence="2" type="ORF">GCM10007362_30090</name>
</gene>
<protein>
    <recommendedName>
        <fullName evidence="4">YpzG family protein</fullName>
    </recommendedName>
</protein>
<dbReference type="EMBL" id="BMDD01000003">
    <property type="protein sequence ID" value="GGH80969.1"/>
    <property type="molecule type" value="Genomic_DNA"/>
</dbReference>
<feature type="region of interest" description="Disordered" evidence="1">
    <location>
        <begin position="1"/>
        <end position="32"/>
    </location>
</feature>
<feature type="compositionally biased region" description="Polar residues" evidence="1">
    <location>
        <begin position="13"/>
        <end position="30"/>
    </location>
</feature>
<evidence type="ECO:0000256" key="1">
    <source>
        <dbReference type="SAM" id="MobiDB-lite"/>
    </source>
</evidence>
<evidence type="ECO:0008006" key="4">
    <source>
        <dbReference type="Google" id="ProtNLM"/>
    </source>
</evidence>
<proteinExistence type="predicted"/>
<keyword evidence="3" id="KW-1185">Reference proteome</keyword>
<dbReference type="Proteomes" id="UP000605427">
    <property type="component" value="Unassembled WGS sequence"/>
</dbReference>
<organism evidence="2 3">
    <name type="scientific">Saccharibacillus endophyticus</name>
    <dbReference type="NCBI Taxonomy" id="2060666"/>
    <lineage>
        <taxon>Bacteria</taxon>
        <taxon>Bacillati</taxon>
        <taxon>Bacillota</taxon>
        <taxon>Bacilli</taxon>
        <taxon>Bacillales</taxon>
        <taxon>Paenibacillaceae</taxon>
        <taxon>Saccharibacillus</taxon>
    </lineage>
</organism>
<comment type="caution">
    <text evidence="2">The sequence shown here is derived from an EMBL/GenBank/DDBJ whole genome shotgun (WGS) entry which is preliminary data.</text>
</comment>
<evidence type="ECO:0000313" key="2">
    <source>
        <dbReference type="EMBL" id="GGH80969.1"/>
    </source>
</evidence>
<name>A0ABQ1ZWB7_9BACL</name>
<reference evidence="3" key="1">
    <citation type="journal article" date="2019" name="Int. J. Syst. Evol. Microbiol.">
        <title>The Global Catalogue of Microorganisms (GCM) 10K type strain sequencing project: providing services to taxonomists for standard genome sequencing and annotation.</title>
        <authorList>
            <consortium name="The Broad Institute Genomics Platform"/>
            <consortium name="The Broad Institute Genome Sequencing Center for Infectious Disease"/>
            <person name="Wu L."/>
            <person name="Ma J."/>
        </authorList>
    </citation>
    <scope>NUCLEOTIDE SEQUENCE [LARGE SCALE GENOMIC DNA]</scope>
    <source>
        <strain evidence="3">CCM 8702</strain>
    </source>
</reference>
<accession>A0ABQ1ZWB7</accession>
<evidence type="ECO:0000313" key="3">
    <source>
        <dbReference type="Proteomes" id="UP000605427"/>
    </source>
</evidence>